<feature type="compositionally biased region" description="Acidic residues" evidence="1">
    <location>
        <begin position="216"/>
        <end position="228"/>
    </location>
</feature>
<feature type="compositionally biased region" description="Polar residues" evidence="1">
    <location>
        <begin position="182"/>
        <end position="206"/>
    </location>
</feature>
<accession>A0AAV9P8P5</accession>
<dbReference type="Proteomes" id="UP001337655">
    <property type="component" value="Unassembled WGS sequence"/>
</dbReference>
<evidence type="ECO:0000313" key="3">
    <source>
        <dbReference type="Proteomes" id="UP001337655"/>
    </source>
</evidence>
<feature type="region of interest" description="Disordered" evidence="1">
    <location>
        <begin position="118"/>
        <end position="228"/>
    </location>
</feature>
<feature type="compositionally biased region" description="Basic and acidic residues" evidence="1">
    <location>
        <begin position="128"/>
        <end position="148"/>
    </location>
</feature>
<dbReference type="GeneID" id="89928745"/>
<dbReference type="RefSeq" id="XP_064657416.1">
    <property type="nucleotide sequence ID" value="XM_064804646.1"/>
</dbReference>
<dbReference type="AlphaFoldDB" id="A0AAV9P8P5"/>
<organism evidence="2 3">
    <name type="scientific">Saxophila tyrrhenica</name>
    <dbReference type="NCBI Taxonomy" id="1690608"/>
    <lineage>
        <taxon>Eukaryota</taxon>
        <taxon>Fungi</taxon>
        <taxon>Dikarya</taxon>
        <taxon>Ascomycota</taxon>
        <taxon>Pezizomycotina</taxon>
        <taxon>Dothideomycetes</taxon>
        <taxon>Dothideomycetidae</taxon>
        <taxon>Mycosphaerellales</taxon>
        <taxon>Extremaceae</taxon>
        <taxon>Saxophila</taxon>
    </lineage>
</organism>
<comment type="caution">
    <text evidence="2">The sequence shown here is derived from an EMBL/GenBank/DDBJ whole genome shotgun (WGS) entry which is preliminary data.</text>
</comment>
<keyword evidence="3" id="KW-1185">Reference proteome</keyword>
<reference evidence="2 3" key="1">
    <citation type="submission" date="2023-08" db="EMBL/GenBank/DDBJ databases">
        <title>Black Yeasts Isolated from many extreme environments.</title>
        <authorList>
            <person name="Coleine C."/>
            <person name="Stajich J.E."/>
            <person name="Selbmann L."/>
        </authorList>
    </citation>
    <scope>NUCLEOTIDE SEQUENCE [LARGE SCALE GENOMIC DNA]</scope>
    <source>
        <strain evidence="2 3">CCFEE 5935</strain>
    </source>
</reference>
<name>A0AAV9P8P5_9PEZI</name>
<proteinExistence type="predicted"/>
<evidence type="ECO:0000256" key="1">
    <source>
        <dbReference type="SAM" id="MobiDB-lite"/>
    </source>
</evidence>
<dbReference type="EMBL" id="JAVRRT010000011">
    <property type="protein sequence ID" value="KAK5167710.1"/>
    <property type="molecule type" value="Genomic_DNA"/>
</dbReference>
<gene>
    <name evidence="2" type="ORF">LTR77_007409</name>
</gene>
<sequence>MDTSRNQSAFFQTKYQRAVAAYDQDDSVRADDLCRELTGDFVCPRFIQAHALQLQSLCTRHHWRARSFLVRCLEVLAETPSLYEDVDAHDENLIALAEHTQLMLDELDSLWEKQWKARGLPVPEEPGTESKDESKGPEASGDKSKELEEGVGGLAIGASPEPSTLERTSSEETVRQAVGPSSPMQASSSPVRGSESGKTTPPSSQDELPDAPADWNLDDDAMETDDEL</sequence>
<evidence type="ECO:0000313" key="2">
    <source>
        <dbReference type="EMBL" id="KAK5167710.1"/>
    </source>
</evidence>
<protein>
    <submittedName>
        <fullName evidence="2">Uncharacterized protein</fullName>
    </submittedName>
</protein>